<dbReference type="EMBL" id="JACSIT010000141">
    <property type="protein sequence ID" value="MBC6995776.1"/>
    <property type="molecule type" value="Genomic_DNA"/>
</dbReference>
<keyword evidence="5" id="KW-1185">Reference proteome</keyword>
<sequence length="153" mass="17315">MRTRTATRADLPVLREFEQGIIAAERPFDPTLRPDPISYYDLGELIDSDRAEVVVVLDGDLIVGSGYAKYKGSDPYVAPAEHAFLGFMFVRPEYRGCGVNQLVVAALTEWARQRGFSELRLRVYADNTGAIRAYEKAGFQEHLIEMRRELTLE</sequence>
<reference evidence="4" key="1">
    <citation type="submission" date="2020-08" db="EMBL/GenBank/DDBJ databases">
        <title>Lewinella bacteria from marine environments.</title>
        <authorList>
            <person name="Zhong Y."/>
        </authorList>
    </citation>
    <scope>NUCLEOTIDE SEQUENCE</scope>
    <source>
        <strain evidence="4">KCTC 42187</strain>
    </source>
</reference>
<dbReference type="PANTHER" id="PTHR43877">
    <property type="entry name" value="AMINOALKYLPHOSPHONATE N-ACETYLTRANSFERASE-RELATED-RELATED"/>
    <property type="match status" value="1"/>
</dbReference>
<dbReference type="GO" id="GO:0016747">
    <property type="term" value="F:acyltransferase activity, transferring groups other than amino-acyl groups"/>
    <property type="evidence" value="ECO:0007669"/>
    <property type="project" value="InterPro"/>
</dbReference>
<evidence type="ECO:0000259" key="3">
    <source>
        <dbReference type="PROSITE" id="PS51186"/>
    </source>
</evidence>
<organism evidence="4 5">
    <name type="scientific">Neolewinella lacunae</name>
    <dbReference type="NCBI Taxonomy" id="1517758"/>
    <lineage>
        <taxon>Bacteria</taxon>
        <taxon>Pseudomonadati</taxon>
        <taxon>Bacteroidota</taxon>
        <taxon>Saprospiria</taxon>
        <taxon>Saprospirales</taxon>
        <taxon>Lewinellaceae</taxon>
        <taxon>Neolewinella</taxon>
    </lineage>
</organism>
<dbReference type="Gene3D" id="3.40.630.30">
    <property type="match status" value="1"/>
</dbReference>
<dbReference type="InterPro" id="IPR000182">
    <property type="entry name" value="GNAT_dom"/>
</dbReference>
<evidence type="ECO:0000256" key="1">
    <source>
        <dbReference type="ARBA" id="ARBA00022679"/>
    </source>
</evidence>
<keyword evidence="1" id="KW-0808">Transferase</keyword>
<dbReference type="Pfam" id="PF00583">
    <property type="entry name" value="Acetyltransf_1"/>
    <property type="match status" value="1"/>
</dbReference>
<name>A0A923PQ75_9BACT</name>
<dbReference type="PROSITE" id="PS51186">
    <property type="entry name" value="GNAT"/>
    <property type="match status" value="1"/>
</dbReference>
<gene>
    <name evidence="4" type="ORF">H9S92_16540</name>
</gene>
<evidence type="ECO:0000313" key="4">
    <source>
        <dbReference type="EMBL" id="MBC6995776.1"/>
    </source>
</evidence>
<dbReference type="RefSeq" id="WP_187467798.1">
    <property type="nucleotide sequence ID" value="NZ_JACSIT010000141.1"/>
</dbReference>
<protein>
    <submittedName>
        <fullName evidence="4">GNAT family N-acetyltransferase</fullName>
    </submittedName>
</protein>
<dbReference type="Proteomes" id="UP000650081">
    <property type="component" value="Unassembled WGS sequence"/>
</dbReference>
<dbReference type="CDD" id="cd04301">
    <property type="entry name" value="NAT_SF"/>
    <property type="match status" value="1"/>
</dbReference>
<dbReference type="AlphaFoldDB" id="A0A923PQ75"/>
<dbReference type="SUPFAM" id="SSF55729">
    <property type="entry name" value="Acyl-CoA N-acyltransferases (Nat)"/>
    <property type="match status" value="1"/>
</dbReference>
<proteinExistence type="predicted"/>
<accession>A0A923PQ75</accession>
<dbReference type="InterPro" id="IPR050832">
    <property type="entry name" value="Bact_Acetyltransf"/>
</dbReference>
<evidence type="ECO:0000256" key="2">
    <source>
        <dbReference type="ARBA" id="ARBA00023315"/>
    </source>
</evidence>
<dbReference type="InterPro" id="IPR016181">
    <property type="entry name" value="Acyl_CoA_acyltransferase"/>
</dbReference>
<comment type="caution">
    <text evidence="4">The sequence shown here is derived from an EMBL/GenBank/DDBJ whole genome shotgun (WGS) entry which is preliminary data.</text>
</comment>
<evidence type="ECO:0000313" key="5">
    <source>
        <dbReference type="Proteomes" id="UP000650081"/>
    </source>
</evidence>
<keyword evidence="2" id="KW-0012">Acyltransferase</keyword>
<feature type="domain" description="N-acetyltransferase" evidence="3">
    <location>
        <begin position="1"/>
        <end position="153"/>
    </location>
</feature>